<dbReference type="EMBL" id="FTNO01000002">
    <property type="protein sequence ID" value="SIR56015.1"/>
    <property type="molecule type" value="Genomic_DNA"/>
</dbReference>
<evidence type="ECO:0000313" key="1">
    <source>
        <dbReference type="EMBL" id="SIR56015.1"/>
    </source>
</evidence>
<sequence>MKRDVLSGLMITIGILLSGTVPGLVLGAPMATAGGFLLIEPRLGKQTDILQRIASKTR</sequence>
<proteinExistence type="predicted"/>
<accession>A0A1N7BXG5</accession>
<dbReference type="RefSeq" id="WP_175609699.1">
    <property type="nucleotide sequence ID" value="NZ_FTNO01000002.1"/>
</dbReference>
<name>A0A1N7BXG5_9EURY</name>
<protein>
    <submittedName>
        <fullName evidence="1">Uncharacterized protein</fullName>
    </submittedName>
</protein>
<gene>
    <name evidence="1" type="ORF">SAMN05421858_2818</name>
</gene>
<reference evidence="2" key="1">
    <citation type="submission" date="2017-01" db="EMBL/GenBank/DDBJ databases">
        <authorList>
            <person name="Varghese N."/>
            <person name="Submissions S."/>
        </authorList>
    </citation>
    <scope>NUCLEOTIDE SEQUENCE [LARGE SCALE GENOMIC DNA]</scope>
    <source>
        <strain evidence="2">CGMCC 1.7737</strain>
    </source>
</reference>
<organism evidence="1 2">
    <name type="scientific">Haladaptatus litoreus</name>
    <dbReference type="NCBI Taxonomy" id="553468"/>
    <lineage>
        <taxon>Archaea</taxon>
        <taxon>Methanobacteriati</taxon>
        <taxon>Methanobacteriota</taxon>
        <taxon>Stenosarchaea group</taxon>
        <taxon>Halobacteria</taxon>
        <taxon>Halobacteriales</taxon>
        <taxon>Haladaptataceae</taxon>
        <taxon>Haladaptatus</taxon>
    </lineage>
</organism>
<dbReference type="OrthoDB" id="377804at2157"/>
<keyword evidence="2" id="KW-1185">Reference proteome</keyword>
<dbReference type="Proteomes" id="UP000186914">
    <property type="component" value="Unassembled WGS sequence"/>
</dbReference>
<dbReference type="AlphaFoldDB" id="A0A1N7BXG5"/>
<evidence type="ECO:0000313" key="2">
    <source>
        <dbReference type="Proteomes" id="UP000186914"/>
    </source>
</evidence>